<evidence type="ECO:0000256" key="4">
    <source>
        <dbReference type="ARBA" id="ARBA00022630"/>
    </source>
</evidence>
<dbReference type="GO" id="GO:0006747">
    <property type="term" value="P:FAD biosynthetic process"/>
    <property type="evidence" value="ECO:0007669"/>
    <property type="project" value="UniProtKB-UniPathway"/>
</dbReference>
<dbReference type="OrthoDB" id="9803667at2"/>
<feature type="domain" description="FAD synthetase" evidence="12">
    <location>
        <begin position="11"/>
        <end position="154"/>
    </location>
</feature>
<comment type="similarity">
    <text evidence="2">Belongs to the RibF family.</text>
</comment>
<dbReference type="GO" id="GO:0003919">
    <property type="term" value="F:FMN adenylyltransferase activity"/>
    <property type="evidence" value="ECO:0007669"/>
    <property type="project" value="UniProtKB-EC"/>
</dbReference>
<evidence type="ECO:0000313" key="14">
    <source>
        <dbReference type="Proteomes" id="UP000278746"/>
    </source>
</evidence>
<protein>
    <recommendedName>
        <fullName evidence="3">FAD synthase</fullName>
        <ecNumber evidence="3">2.7.7.2</ecNumber>
    </recommendedName>
</protein>
<evidence type="ECO:0000256" key="3">
    <source>
        <dbReference type="ARBA" id="ARBA00012393"/>
    </source>
</evidence>
<evidence type="ECO:0000256" key="8">
    <source>
        <dbReference type="ARBA" id="ARBA00022741"/>
    </source>
</evidence>
<evidence type="ECO:0000259" key="12">
    <source>
        <dbReference type="Pfam" id="PF06574"/>
    </source>
</evidence>
<keyword evidence="7" id="KW-0548">Nucleotidyltransferase</keyword>
<evidence type="ECO:0000256" key="10">
    <source>
        <dbReference type="ARBA" id="ARBA00022840"/>
    </source>
</evidence>
<dbReference type="InterPro" id="IPR014729">
    <property type="entry name" value="Rossmann-like_a/b/a_fold"/>
</dbReference>
<proteinExistence type="inferred from homology"/>
<evidence type="ECO:0000256" key="7">
    <source>
        <dbReference type="ARBA" id="ARBA00022695"/>
    </source>
</evidence>
<dbReference type="InterPro" id="IPR023468">
    <property type="entry name" value="Riboflavin_kinase"/>
</dbReference>
<dbReference type="SUPFAM" id="SSF52374">
    <property type="entry name" value="Nucleotidylyl transferase"/>
    <property type="match status" value="1"/>
</dbReference>
<evidence type="ECO:0000256" key="2">
    <source>
        <dbReference type="ARBA" id="ARBA00010214"/>
    </source>
</evidence>
<dbReference type="InterPro" id="IPR015864">
    <property type="entry name" value="FAD_synthase"/>
</dbReference>
<comment type="catalytic activity">
    <reaction evidence="11">
        <text>FMN + ATP + H(+) = FAD + diphosphate</text>
        <dbReference type="Rhea" id="RHEA:17237"/>
        <dbReference type="ChEBI" id="CHEBI:15378"/>
        <dbReference type="ChEBI" id="CHEBI:30616"/>
        <dbReference type="ChEBI" id="CHEBI:33019"/>
        <dbReference type="ChEBI" id="CHEBI:57692"/>
        <dbReference type="ChEBI" id="CHEBI:58210"/>
        <dbReference type="EC" id="2.7.7.2"/>
    </reaction>
</comment>
<dbReference type="CDD" id="cd02064">
    <property type="entry name" value="FAD_synthetase_N"/>
    <property type="match status" value="1"/>
</dbReference>
<dbReference type="Gene3D" id="3.40.50.620">
    <property type="entry name" value="HUPs"/>
    <property type="match status" value="1"/>
</dbReference>
<keyword evidence="9" id="KW-0274">FAD</keyword>
<keyword evidence="4" id="KW-0285">Flavoprotein</keyword>
<keyword evidence="8" id="KW-0547">Nucleotide-binding</keyword>
<comment type="caution">
    <text evidence="13">The sequence shown here is derived from an EMBL/GenBank/DDBJ whole genome shotgun (WGS) entry which is preliminary data.</text>
</comment>
<dbReference type="EMBL" id="RHIB01000003">
    <property type="protein sequence ID" value="RNA67077.1"/>
    <property type="molecule type" value="Genomic_DNA"/>
</dbReference>
<dbReference type="GO" id="GO:0008531">
    <property type="term" value="F:riboflavin kinase activity"/>
    <property type="evidence" value="ECO:0007669"/>
    <property type="project" value="TreeGrafter"/>
</dbReference>
<dbReference type="GO" id="GO:0009398">
    <property type="term" value="P:FMN biosynthetic process"/>
    <property type="evidence" value="ECO:0007669"/>
    <property type="project" value="TreeGrafter"/>
</dbReference>
<keyword evidence="6" id="KW-0808">Transferase</keyword>
<evidence type="ECO:0000313" key="13">
    <source>
        <dbReference type="EMBL" id="RNA67077.1"/>
    </source>
</evidence>
<gene>
    <name evidence="13" type="ORF">EBO34_17965</name>
</gene>
<evidence type="ECO:0000256" key="9">
    <source>
        <dbReference type="ARBA" id="ARBA00022827"/>
    </source>
</evidence>
<organism evidence="13 14">
    <name type="scientific">Alteribacter keqinensis</name>
    <dbReference type="NCBI Taxonomy" id="2483800"/>
    <lineage>
        <taxon>Bacteria</taxon>
        <taxon>Bacillati</taxon>
        <taxon>Bacillota</taxon>
        <taxon>Bacilli</taxon>
        <taxon>Bacillales</taxon>
        <taxon>Bacillaceae</taxon>
        <taxon>Alteribacter</taxon>
    </lineage>
</organism>
<dbReference type="RefSeq" id="WP_122901161.1">
    <property type="nucleotide sequence ID" value="NZ_RHIB01000003.1"/>
</dbReference>
<dbReference type="PANTHER" id="PTHR22749:SF6">
    <property type="entry name" value="RIBOFLAVIN KINASE"/>
    <property type="match status" value="1"/>
</dbReference>
<keyword evidence="10" id="KW-0067">ATP-binding</keyword>
<evidence type="ECO:0000256" key="11">
    <source>
        <dbReference type="ARBA" id="ARBA00049494"/>
    </source>
</evidence>
<comment type="pathway">
    <text evidence="1">Cofactor biosynthesis; FAD biosynthesis; FAD from FMN: step 1/1.</text>
</comment>
<evidence type="ECO:0000256" key="5">
    <source>
        <dbReference type="ARBA" id="ARBA00022643"/>
    </source>
</evidence>
<dbReference type="PANTHER" id="PTHR22749">
    <property type="entry name" value="RIBOFLAVIN KINASE/FMN ADENYLYLTRANSFERASE"/>
    <property type="match status" value="1"/>
</dbReference>
<dbReference type="GO" id="GO:0005524">
    <property type="term" value="F:ATP binding"/>
    <property type="evidence" value="ECO:0007669"/>
    <property type="project" value="UniProtKB-KW"/>
</dbReference>
<dbReference type="GO" id="GO:0009231">
    <property type="term" value="P:riboflavin biosynthetic process"/>
    <property type="evidence" value="ECO:0007669"/>
    <property type="project" value="InterPro"/>
</dbReference>
<accession>A0A3M7TPY6</accession>
<keyword evidence="14" id="KW-1185">Reference proteome</keyword>
<dbReference type="UniPathway" id="UPA00277">
    <property type="reaction ID" value="UER00407"/>
</dbReference>
<evidence type="ECO:0000256" key="6">
    <source>
        <dbReference type="ARBA" id="ARBA00022679"/>
    </source>
</evidence>
<reference evidence="13 14" key="1">
    <citation type="submission" date="2018-10" db="EMBL/GenBank/DDBJ databases">
        <title>Bacillus Keqinensis sp. nov., a moderately halophilic bacterium isolated from a saline-alkaline lake.</title>
        <authorList>
            <person name="Wang H."/>
        </authorList>
    </citation>
    <scope>NUCLEOTIDE SEQUENCE [LARGE SCALE GENOMIC DNA]</scope>
    <source>
        <strain evidence="13 14">KQ-3</strain>
    </source>
</reference>
<dbReference type="AlphaFoldDB" id="A0A3M7TPY6"/>
<dbReference type="EC" id="2.7.7.2" evidence="3"/>
<keyword evidence="5" id="KW-0288">FMN</keyword>
<name>A0A3M7TPY6_9BACI</name>
<evidence type="ECO:0000256" key="1">
    <source>
        <dbReference type="ARBA" id="ARBA00004726"/>
    </source>
</evidence>
<dbReference type="Proteomes" id="UP000278746">
    <property type="component" value="Unassembled WGS sequence"/>
</dbReference>
<sequence length="176" mass="19297">MNVYGNACTKEAGCVMAIGAFDGVHRGHQEIIRKMIRKSELLGIPSAVFTFDPPPKAFFRAADVLTPVGEKVRRIKKLGVDTVIVASFDRAYTERTASQFILDLSAFSPREIYVGGDFRFGKNRAGDVGLLSTHYIVNKAETICCDKGAVISSTRIRGLMKTGKRKEAVTLLGWPV</sequence>
<dbReference type="Pfam" id="PF06574">
    <property type="entry name" value="FAD_syn"/>
    <property type="match status" value="1"/>
</dbReference>